<dbReference type="InterPro" id="IPR039426">
    <property type="entry name" value="TonB-dep_rcpt-like"/>
</dbReference>
<feature type="domain" description="TonB-dependent receptor-like beta-barrel" evidence="13">
    <location>
        <begin position="217"/>
        <end position="677"/>
    </location>
</feature>
<keyword evidence="4 10" id="KW-1134">Transmembrane beta strand</keyword>
<evidence type="ECO:0000256" key="12">
    <source>
        <dbReference type="SAM" id="SignalP"/>
    </source>
</evidence>
<dbReference type="STRING" id="658167.SAMN04488135_101631"/>
<dbReference type="GO" id="GO:0015344">
    <property type="term" value="F:siderophore uptake transmembrane transporter activity"/>
    <property type="evidence" value="ECO:0007669"/>
    <property type="project" value="TreeGrafter"/>
</dbReference>
<keyword evidence="9 10" id="KW-0998">Cell outer membrane</keyword>
<evidence type="ECO:0000256" key="1">
    <source>
        <dbReference type="ARBA" id="ARBA00004571"/>
    </source>
</evidence>
<accession>A0A1M5NVT2</accession>
<evidence type="ECO:0000259" key="14">
    <source>
        <dbReference type="Pfam" id="PF07715"/>
    </source>
</evidence>
<sequence length="721" mass="80054">MRFFLAASLAAAASVLAGAPSDAAAQEGGVAPLEPITVEGASGSGLKQRELEQTLSNVPGGTNLINLETRKGSQATLASVLDFEPGIIIQEFFGGNDQPRLNIRGSGIQDNPVSRGVQLLYDGLPLNQADGSFIIGLLDPEQAQFISVYRGANAMRYGATTLGGAIDFSLRNAGNSSSSASIEAGSYGMRKGALSLAQKSDDWDIYLRASRYQSDGWRDHSEASRNNLALNVGLQRGNWENRTYLNYTDNKFDIPFLLTKDRALSDPRSVMGDYTHLPADQGGLFEQFLNVRTRDPYRDTEQLRLANKTTWYGETSVQTFGVYGEKVNDKFKNPASQANTDATNYGVDYALDYTHLGSGWRKTEYQFFLSANTGRMPREYFLVSPVDGSLVRPYADLGQRADNVIMGAQVLQDLVPDWQGLVALQYAYNKRKIEDRKAPGVLDSNFDYTALNPKVGLIYTPSENSRYYANVSRSSEAPTFWQLADLGAGSNPGSPSSLYLQVNPLRMQTANTFEIGTQQRSRYFSWEASYYYSRVKNELIAEVRDYAIDGTTVNYTDPTKHQGIELGFSARTKTGIFSGSDYFTVRGVYNWSDFRFKGGRYDGKRIAGVPVHLISGEIGYQFSDRAGVSLNARWQPSDTHVDHQNADLKQDAYFLLGSRFFYRPNKKWEFFVDLHNITDETYQTAYVVRGYSPDNPTSPLNMPTFVPGPGFHATAGLTMRW</sequence>
<keyword evidence="16" id="KW-1185">Reference proteome</keyword>
<feature type="domain" description="TonB-dependent receptor plug" evidence="14">
    <location>
        <begin position="71"/>
        <end position="165"/>
    </location>
</feature>
<protein>
    <submittedName>
        <fullName evidence="15">Iron complex outermembrane recepter protein</fullName>
    </submittedName>
</protein>
<dbReference type="GO" id="GO:0044718">
    <property type="term" value="P:siderophore transmembrane transport"/>
    <property type="evidence" value="ECO:0007669"/>
    <property type="project" value="TreeGrafter"/>
</dbReference>
<organism evidence="15 16">
    <name type="scientific">Pollutimonas bauzanensis</name>
    <dbReference type="NCBI Taxonomy" id="658167"/>
    <lineage>
        <taxon>Bacteria</taxon>
        <taxon>Pseudomonadati</taxon>
        <taxon>Pseudomonadota</taxon>
        <taxon>Betaproteobacteria</taxon>
        <taxon>Burkholderiales</taxon>
        <taxon>Alcaligenaceae</taxon>
        <taxon>Pollutimonas</taxon>
    </lineage>
</organism>
<dbReference type="SUPFAM" id="SSF56935">
    <property type="entry name" value="Porins"/>
    <property type="match status" value="1"/>
</dbReference>
<dbReference type="Gene3D" id="2.40.170.20">
    <property type="entry name" value="TonB-dependent receptor, beta-barrel domain"/>
    <property type="match status" value="1"/>
</dbReference>
<feature type="chain" id="PRO_5012431970" evidence="12">
    <location>
        <begin position="26"/>
        <end position="721"/>
    </location>
</feature>
<keyword evidence="8" id="KW-0675">Receptor</keyword>
<evidence type="ECO:0000256" key="7">
    <source>
        <dbReference type="ARBA" id="ARBA00023136"/>
    </source>
</evidence>
<evidence type="ECO:0000259" key="13">
    <source>
        <dbReference type="Pfam" id="PF00593"/>
    </source>
</evidence>
<proteinExistence type="inferred from homology"/>
<evidence type="ECO:0000313" key="16">
    <source>
        <dbReference type="Proteomes" id="UP000184226"/>
    </source>
</evidence>
<dbReference type="Pfam" id="PF00593">
    <property type="entry name" value="TonB_dep_Rec_b-barrel"/>
    <property type="match status" value="1"/>
</dbReference>
<comment type="similarity">
    <text evidence="2 10 11">Belongs to the TonB-dependent receptor family.</text>
</comment>
<dbReference type="InterPro" id="IPR037066">
    <property type="entry name" value="Plug_dom_sf"/>
</dbReference>
<evidence type="ECO:0000256" key="11">
    <source>
        <dbReference type="RuleBase" id="RU003357"/>
    </source>
</evidence>
<gene>
    <name evidence="15" type="ORF">SAMN04488135_101631</name>
</gene>
<evidence type="ECO:0000313" key="15">
    <source>
        <dbReference type="EMBL" id="SHG93686.1"/>
    </source>
</evidence>
<dbReference type="PANTHER" id="PTHR30069">
    <property type="entry name" value="TONB-DEPENDENT OUTER MEMBRANE RECEPTOR"/>
    <property type="match status" value="1"/>
</dbReference>
<evidence type="ECO:0000256" key="3">
    <source>
        <dbReference type="ARBA" id="ARBA00022448"/>
    </source>
</evidence>
<dbReference type="RefSeq" id="WP_073101587.1">
    <property type="nucleotide sequence ID" value="NZ_FQXE01000001.1"/>
</dbReference>
<dbReference type="InterPro" id="IPR000531">
    <property type="entry name" value="Beta-barrel_TonB"/>
</dbReference>
<evidence type="ECO:0000256" key="10">
    <source>
        <dbReference type="PROSITE-ProRule" id="PRU01360"/>
    </source>
</evidence>
<dbReference type="Pfam" id="PF07715">
    <property type="entry name" value="Plug"/>
    <property type="match status" value="1"/>
</dbReference>
<dbReference type="GO" id="GO:0009279">
    <property type="term" value="C:cell outer membrane"/>
    <property type="evidence" value="ECO:0007669"/>
    <property type="project" value="UniProtKB-SubCell"/>
</dbReference>
<dbReference type="InterPro" id="IPR036942">
    <property type="entry name" value="Beta-barrel_TonB_sf"/>
</dbReference>
<evidence type="ECO:0000256" key="4">
    <source>
        <dbReference type="ARBA" id="ARBA00022452"/>
    </source>
</evidence>
<evidence type="ECO:0000256" key="2">
    <source>
        <dbReference type="ARBA" id="ARBA00009810"/>
    </source>
</evidence>
<comment type="subcellular location">
    <subcellularLocation>
        <location evidence="1 10">Cell outer membrane</location>
        <topology evidence="1 10">Multi-pass membrane protein</topology>
    </subcellularLocation>
</comment>
<keyword evidence="3 10" id="KW-0813">Transport</keyword>
<evidence type="ECO:0000256" key="8">
    <source>
        <dbReference type="ARBA" id="ARBA00023170"/>
    </source>
</evidence>
<keyword evidence="12" id="KW-0732">Signal</keyword>
<evidence type="ECO:0000256" key="5">
    <source>
        <dbReference type="ARBA" id="ARBA00022692"/>
    </source>
</evidence>
<dbReference type="AlphaFoldDB" id="A0A1M5NVT2"/>
<evidence type="ECO:0000256" key="9">
    <source>
        <dbReference type="ARBA" id="ARBA00023237"/>
    </source>
</evidence>
<keyword evidence="6 11" id="KW-0798">TonB box</keyword>
<dbReference type="OrthoDB" id="7176844at2"/>
<evidence type="ECO:0000256" key="6">
    <source>
        <dbReference type="ARBA" id="ARBA00023077"/>
    </source>
</evidence>
<feature type="signal peptide" evidence="12">
    <location>
        <begin position="1"/>
        <end position="25"/>
    </location>
</feature>
<dbReference type="Gene3D" id="2.170.130.10">
    <property type="entry name" value="TonB-dependent receptor, plug domain"/>
    <property type="match status" value="1"/>
</dbReference>
<keyword evidence="7 10" id="KW-0472">Membrane</keyword>
<dbReference type="Proteomes" id="UP000184226">
    <property type="component" value="Unassembled WGS sequence"/>
</dbReference>
<dbReference type="EMBL" id="FQXE01000001">
    <property type="protein sequence ID" value="SHG93686.1"/>
    <property type="molecule type" value="Genomic_DNA"/>
</dbReference>
<name>A0A1M5NVT2_9BURK</name>
<dbReference type="InterPro" id="IPR012910">
    <property type="entry name" value="Plug_dom"/>
</dbReference>
<dbReference type="PANTHER" id="PTHR30069:SF40">
    <property type="entry name" value="TONB-DEPENDENT RECEPTOR NMB0964-RELATED"/>
    <property type="match status" value="1"/>
</dbReference>
<keyword evidence="5 10" id="KW-0812">Transmembrane</keyword>
<dbReference type="PROSITE" id="PS52016">
    <property type="entry name" value="TONB_DEPENDENT_REC_3"/>
    <property type="match status" value="1"/>
</dbReference>
<reference evidence="15 16" key="1">
    <citation type="submission" date="2016-11" db="EMBL/GenBank/DDBJ databases">
        <authorList>
            <person name="Jaros S."/>
            <person name="Januszkiewicz K."/>
            <person name="Wedrychowicz H."/>
        </authorList>
    </citation>
    <scope>NUCLEOTIDE SEQUENCE [LARGE SCALE GENOMIC DNA]</scope>
    <source>
        <strain evidence="15 16">CGMCC 1.10190</strain>
    </source>
</reference>